<keyword evidence="1" id="KW-0812">Transmembrane</keyword>
<dbReference type="EMBL" id="CP000001">
    <property type="protein sequence ID" value="AAU17890.1"/>
    <property type="molecule type" value="Genomic_DNA"/>
</dbReference>
<dbReference type="Proteomes" id="UP000002612">
    <property type="component" value="Chromosome"/>
</dbReference>
<name>Q63AW0_BACCZ</name>
<feature type="transmembrane region" description="Helical" evidence="1">
    <location>
        <begin position="37"/>
        <end position="57"/>
    </location>
</feature>
<dbReference type="AlphaFoldDB" id="Q63AW0"/>
<proteinExistence type="predicted"/>
<evidence type="ECO:0000256" key="1">
    <source>
        <dbReference type="SAM" id="Phobius"/>
    </source>
</evidence>
<reference evidence="3" key="1">
    <citation type="journal article" date="2006" name="J. Bacteriol.">
        <title>Pathogenomic sequence analysis of Bacillus cereus and Bacillus thuringiensis isolates closely related to Bacillus anthracis.</title>
        <authorList>
            <person name="Han C.S."/>
            <person name="Xie G."/>
            <person name="Challacombe J.F."/>
            <person name="Altherr M.R."/>
            <person name="Bhotika S.S."/>
            <person name="Brown N."/>
            <person name="Bruce D."/>
            <person name="Campbell C.S."/>
            <person name="Campbell M.L."/>
            <person name="Chen J."/>
            <person name="Chertkov O."/>
            <person name="Cleland C."/>
            <person name="Dimitrijevic M."/>
            <person name="Doggett N.A."/>
            <person name="Fawcett J.J."/>
            <person name="Glavina T."/>
            <person name="Goodwin L.A."/>
            <person name="Green L.D."/>
            <person name="Hill K.K."/>
            <person name="Hitchcock P."/>
            <person name="Jackson P.J."/>
            <person name="Keim P."/>
            <person name="Kewalramani A.R."/>
            <person name="Longmire J."/>
            <person name="Lucas S."/>
            <person name="Malfatti S."/>
            <person name="McMurry K."/>
            <person name="Meincke L.J."/>
            <person name="Misra M."/>
            <person name="Moseman B.L."/>
            <person name="Mundt M."/>
            <person name="Munk A.C."/>
            <person name="Okinaka R.T."/>
            <person name="Parson-Quintana B."/>
            <person name="Reilly L.P."/>
            <person name="Richardson P."/>
            <person name="Robinson D.L."/>
            <person name="Rubin E."/>
            <person name="Saunders E."/>
            <person name="Tapia R."/>
            <person name="Tesmer J.G."/>
            <person name="Thayer N."/>
            <person name="Thompson L.S."/>
            <person name="Tice H."/>
            <person name="Ticknor L.O."/>
            <person name="Wills P.L."/>
            <person name="Brettin T.S."/>
            <person name="Gilna P."/>
        </authorList>
    </citation>
    <scope>NUCLEOTIDE SEQUENCE [LARGE SCALE GENOMIC DNA]</scope>
    <source>
        <strain evidence="3">ZK / E33L</strain>
    </source>
</reference>
<evidence type="ECO:0000313" key="3">
    <source>
        <dbReference type="Proteomes" id="UP000002612"/>
    </source>
</evidence>
<keyword evidence="1" id="KW-1133">Transmembrane helix</keyword>
<keyword evidence="1" id="KW-0472">Membrane</keyword>
<protein>
    <submittedName>
        <fullName evidence="2">Uncharacterized protein</fullName>
    </submittedName>
</protein>
<organism evidence="2 3">
    <name type="scientific">Bacillus cereus (strain ZK / E33L)</name>
    <dbReference type="NCBI Taxonomy" id="288681"/>
    <lineage>
        <taxon>Bacteria</taxon>
        <taxon>Bacillati</taxon>
        <taxon>Bacillota</taxon>
        <taxon>Bacilli</taxon>
        <taxon>Bacillales</taxon>
        <taxon>Bacillaceae</taxon>
        <taxon>Bacillus</taxon>
        <taxon>Bacillus cereus group</taxon>
    </lineage>
</organism>
<accession>Q63AW0</accession>
<sequence>MTTLNNNKNQFVFYVIKSSTIKKIIIIHLIAGTGIYWSVNFISSNAIIAMISCIFGTKKMKKMYHS</sequence>
<feature type="transmembrane region" description="Helical" evidence="1">
    <location>
        <begin position="12"/>
        <end position="31"/>
    </location>
</feature>
<gene>
    <name evidence="2" type="ordered locus">BCE33L2368</name>
</gene>
<dbReference type="KEGG" id="bcz:BCE33L2368"/>
<evidence type="ECO:0000313" key="2">
    <source>
        <dbReference type="EMBL" id="AAU17890.1"/>
    </source>
</evidence>